<keyword evidence="7" id="KW-0732">Signal</keyword>
<keyword evidence="4 6" id="KW-0472">Membrane</keyword>
<accession>A0AAN7YI70</accession>
<evidence type="ECO:0000256" key="3">
    <source>
        <dbReference type="ARBA" id="ARBA00022989"/>
    </source>
</evidence>
<reference evidence="8 9" key="1">
    <citation type="submission" date="2023-08" db="EMBL/GenBank/DDBJ databases">
        <title>Black Yeasts Isolated from many extreme environments.</title>
        <authorList>
            <person name="Coleine C."/>
            <person name="Stajich J.E."/>
            <person name="Selbmann L."/>
        </authorList>
    </citation>
    <scope>NUCLEOTIDE SEQUENCE [LARGE SCALE GENOMIC DNA]</scope>
    <source>
        <strain evidence="8 9">CCFEE 5910</strain>
    </source>
</reference>
<evidence type="ECO:0000256" key="7">
    <source>
        <dbReference type="SAM" id="SignalP"/>
    </source>
</evidence>
<keyword evidence="9" id="KW-1185">Reference proteome</keyword>
<sequence>MKGLPPRVWIVLALLLCSFAGAQNVGFTQYPTQVVSGLAYPVFWEANGATVTINLLQNGAQQQTLYTGAGNTFTWQTEDDDDAGTNYALQIVVGGAAPANIVSGAIWVIEDEDGLNVNGQVIYASVANGPASSGLVSAAAPTVAPPASAASTNVASSAPASAPASASQSASGSSSAFAPASAPASASASASRAETVTFTSAQSVYTFTTTISPPAASNSMTGVETLTFVSAGATFTTTVGTTASSEPTVNPVPSIPSRSGLSGGAIAGIVIGLLALIALVAGLLWFRRRRQKQRRMSGDTVPRSPIMAFISGGRRAVSDRRSAPNADSAYAVTTGDEKQAQRQSLVSPLSPGTATELDTPTNHLGTQGTGTTFASAEIDGQGRHEMQAVPPSYELAAEDVPIARGDMTRYPATCVSVSRVGTTSDVSASQNEK</sequence>
<feature type="compositionally biased region" description="Polar residues" evidence="5">
    <location>
        <begin position="341"/>
        <end position="368"/>
    </location>
</feature>
<dbReference type="GO" id="GO:0071944">
    <property type="term" value="C:cell periphery"/>
    <property type="evidence" value="ECO:0007669"/>
    <property type="project" value="UniProtKB-ARBA"/>
</dbReference>
<dbReference type="PANTHER" id="PTHR15549">
    <property type="entry name" value="PAIRED IMMUNOGLOBULIN-LIKE TYPE 2 RECEPTOR"/>
    <property type="match status" value="1"/>
</dbReference>
<evidence type="ECO:0000256" key="5">
    <source>
        <dbReference type="SAM" id="MobiDB-lite"/>
    </source>
</evidence>
<dbReference type="AlphaFoldDB" id="A0AAN7YI70"/>
<feature type="chain" id="PRO_5043025547" evidence="7">
    <location>
        <begin position="23"/>
        <end position="433"/>
    </location>
</feature>
<dbReference type="InterPro" id="IPR051694">
    <property type="entry name" value="Immunoregulatory_rcpt-like"/>
</dbReference>
<evidence type="ECO:0000256" key="1">
    <source>
        <dbReference type="ARBA" id="ARBA00004167"/>
    </source>
</evidence>
<dbReference type="Proteomes" id="UP001309876">
    <property type="component" value="Unassembled WGS sequence"/>
</dbReference>
<organism evidence="8 9">
    <name type="scientific">Lithohypha guttulata</name>
    <dbReference type="NCBI Taxonomy" id="1690604"/>
    <lineage>
        <taxon>Eukaryota</taxon>
        <taxon>Fungi</taxon>
        <taxon>Dikarya</taxon>
        <taxon>Ascomycota</taxon>
        <taxon>Pezizomycotina</taxon>
        <taxon>Eurotiomycetes</taxon>
        <taxon>Chaetothyriomycetidae</taxon>
        <taxon>Chaetothyriales</taxon>
        <taxon>Trichomeriaceae</taxon>
        <taxon>Lithohypha</taxon>
    </lineage>
</organism>
<keyword evidence="3 6" id="KW-1133">Transmembrane helix</keyword>
<protein>
    <submittedName>
        <fullName evidence="8">Uncharacterized protein</fullName>
    </submittedName>
</protein>
<dbReference type="GO" id="GO:0016020">
    <property type="term" value="C:membrane"/>
    <property type="evidence" value="ECO:0007669"/>
    <property type="project" value="UniProtKB-SubCell"/>
</dbReference>
<feature type="transmembrane region" description="Helical" evidence="6">
    <location>
        <begin position="261"/>
        <end position="286"/>
    </location>
</feature>
<proteinExistence type="predicted"/>
<name>A0AAN7YI70_9EURO</name>
<comment type="caution">
    <text evidence="8">The sequence shown here is derived from an EMBL/GenBank/DDBJ whole genome shotgun (WGS) entry which is preliminary data.</text>
</comment>
<dbReference type="PANTHER" id="PTHR15549:SF26">
    <property type="entry name" value="AXIAL BUDDING PATTERN PROTEIN 2-RELATED"/>
    <property type="match status" value="1"/>
</dbReference>
<evidence type="ECO:0000256" key="4">
    <source>
        <dbReference type="ARBA" id="ARBA00023136"/>
    </source>
</evidence>
<evidence type="ECO:0000256" key="2">
    <source>
        <dbReference type="ARBA" id="ARBA00022692"/>
    </source>
</evidence>
<keyword evidence="2 6" id="KW-0812">Transmembrane</keyword>
<comment type="subcellular location">
    <subcellularLocation>
        <location evidence="1">Membrane</location>
        <topology evidence="1">Single-pass membrane protein</topology>
    </subcellularLocation>
</comment>
<feature type="region of interest" description="Disordered" evidence="5">
    <location>
        <begin position="313"/>
        <end position="368"/>
    </location>
</feature>
<dbReference type="EMBL" id="JAVRRJ010000003">
    <property type="protein sequence ID" value="KAK5087029.1"/>
    <property type="molecule type" value="Genomic_DNA"/>
</dbReference>
<dbReference type="CDD" id="cd12841">
    <property type="entry name" value="TM_EphA1"/>
    <property type="match status" value="1"/>
</dbReference>
<evidence type="ECO:0000256" key="6">
    <source>
        <dbReference type="SAM" id="Phobius"/>
    </source>
</evidence>
<evidence type="ECO:0000313" key="9">
    <source>
        <dbReference type="Proteomes" id="UP001309876"/>
    </source>
</evidence>
<feature type="signal peptide" evidence="7">
    <location>
        <begin position="1"/>
        <end position="22"/>
    </location>
</feature>
<gene>
    <name evidence="8" type="ORF">LTR05_004200</name>
</gene>
<evidence type="ECO:0000313" key="8">
    <source>
        <dbReference type="EMBL" id="KAK5087029.1"/>
    </source>
</evidence>